<sequence>MPQGKSKTKVKLPANVKAKKKYALKSKLISHARKNAPVPSKASTSAKSVEAKKMMKAISKELHSNLETEIRAVAFEGKSSLLSKKEISERAAASK</sequence>
<name>A0AAV7XYL4_9NEOP</name>
<evidence type="ECO:0000256" key="1">
    <source>
        <dbReference type="SAM" id="MobiDB-lite"/>
    </source>
</evidence>
<comment type="caution">
    <text evidence="2">The sequence shown here is derived from an EMBL/GenBank/DDBJ whole genome shotgun (WGS) entry which is preliminary data.</text>
</comment>
<dbReference type="Proteomes" id="UP001075354">
    <property type="component" value="Chromosome 1"/>
</dbReference>
<gene>
    <name evidence="2" type="ORF">ONE63_000490</name>
</gene>
<evidence type="ECO:0000313" key="3">
    <source>
        <dbReference type="Proteomes" id="UP001075354"/>
    </source>
</evidence>
<accession>A0AAV7XYL4</accession>
<organism evidence="2 3">
    <name type="scientific">Megalurothrips usitatus</name>
    <name type="common">bean blossom thrips</name>
    <dbReference type="NCBI Taxonomy" id="439358"/>
    <lineage>
        <taxon>Eukaryota</taxon>
        <taxon>Metazoa</taxon>
        <taxon>Ecdysozoa</taxon>
        <taxon>Arthropoda</taxon>
        <taxon>Hexapoda</taxon>
        <taxon>Insecta</taxon>
        <taxon>Pterygota</taxon>
        <taxon>Neoptera</taxon>
        <taxon>Paraneoptera</taxon>
        <taxon>Thysanoptera</taxon>
        <taxon>Terebrantia</taxon>
        <taxon>Thripoidea</taxon>
        <taxon>Thripidae</taxon>
        <taxon>Megalurothrips</taxon>
    </lineage>
</organism>
<proteinExistence type="predicted"/>
<keyword evidence="3" id="KW-1185">Reference proteome</keyword>
<reference evidence="2" key="1">
    <citation type="submission" date="2022-12" db="EMBL/GenBank/DDBJ databases">
        <title>Chromosome-level genome assembly of the bean flower thrips Megalurothrips usitatus.</title>
        <authorList>
            <person name="Ma L."/>
            <person name="Liu Q."/>
            <person name="Li H."/>
            <person name="Cai W."/>
        </authorList>
    </citation>
    <scope>NUCLEOTIDE SEQUENCE</scope>
    <source>
        <strain evidence="2">Cailab_2022a</strain>
    </source>
</reference>
<dbReference type="EMBL" id="JAPTSV010000001">
    <property type="protein sequence ID" value="KAJ1531839.1"/>
    <property type="molecule type" value="Genomic_DNA"/>
</dbReference>
<protein>
    <recommendedName>
        <fullName evidence="4">Histone H1</fullName>
    </recommendedName>
</protein>
<dbReference type="AlphaFoldDB" id="A0AAV7XYL4"/>
<evidence type="ECO:0000313" key="2">
    <source>
        <dbReference type="EMBL" id="KAJ1531839.1"/>
    </source>
</evidence>
<evidence type="ECO:0008006" key="4">
    <source>
        <dbReference type="Google" id="ProtNLM"/>
    </source>
</evidence>
<feature type="region of interest" description="Disordered" evidence="1">
    <location>
        <begin position="29"/>
        <end position="48"/>
    </location>
</feature>